<dbReference type="Proteomes" id="UP000319349">
    <property type="component" value="Chromosome"/>
</dbReference>
<dbReference type="SUPFAM" id="SSF53474">
    <property type="entry name" value="alpha/beta-Hydrolases"/>
    <property type="match status" value="1"/>
</dbReference>
<sequence length="419" mass="44728">MAENVTARKEANWRVISTLPDVCKTPMGSSTPPVPYPVLAEIAASQQPAGTVRTNGNPLVLFDASYLPTTVGDQAGVAKGIKSGTVGAKCWPKQRSSTVRVEGKRIIRVNDQFWMNGNYSAPPSKAERWKGRQEQIAQARERAGKMPPGEERNQLTNAANRFEKNNIAIERARLSQNVYDPSQPPPEGWRNASNDPKTLAAMGLKPSDLQIPGSDFRAQVYSPDPAVFGNQISPEVAFKGTVSGEDWSNNLSQGLDNNSTYYERAVKIGDKLGKSGASAHLAGHSLGGGLASAAARASGLPATTFNAAGLHPNTVARYGGTVTDSAIEAYRVDGEVLTHVQEGGFWDGGPLQSLLGRSMPDAVGTPHEIPGHGVDRIRRHFMSQVVDGIESQKKEDQAIIEKSLAKPAPVRSSGASGSW</sequence>
<dbReference type="AlphaFoldDB" id="A0A514EFM0"/>
<reference evidence="1 2" key="1">
    <citation type="submission" date="2019-03" db="EMBL/GenBank/DDBJ databases">
        <title>Tal1 in Xanthomonas translucens pv. cerealis Contributes to Virulence in Bacterial Leaf Streak of Wheat.</title>
        <authorList>
            <person name="Shah S.M.A."/>
            <person name="Haq F."/>
            <person name="Ma W."/>
            <person name="Xu X."/>
            <person name="Wang S."/>
            <person name="Xu Z."/>
            <person name="Zou L."/>
            <person name="Zhu B."/>
            <person name="Chen G."/>
        </authorList>
    </citation>
    <scope>NUCLEOTIDE SEQUENCE [LARGE SCALE GENOMIC DNA]</scope>
    <source>
        <strain evidence="1 2">01</strain>
    </source>
</reference>
<organism evidence="1 2">
    <name type="scientific">Xanthomonas cerealis pv. cerealis</name>
    <dbReference type="NCBI Taxonomy" id="152263"/>
    <lineage>
        <taxon>Bacteria</taxon>
        <taxon>Pseudomonadati</taxon>
        <taxon>Pseudomonadota</taxon>
        <taxon>Gammaproteobacteria</taxon>
        <taxon>Lysobacterales</taxon>
        <taxon>Lysobacteraceae</taxon>
        <taxon>Xanthomonas</taxon>
        <taxon>Xanthomonas translucens group</taxon>
        <taxon>Xanthomonas cerealis</taxon>
    </lineage>
</organism>
<evidence type="ECO:0000313" key="2">
    <source>
        <dbReference type="Proteomes" id="UP000319349"/>
    </source>
</evidence>
<dbReference type="Pfam" id="PF13665">
    <property type="entry name" value="Tox-PAAR-like"/>
    <property type="match status" value="1"/>
</dbReference>
<dbReference type="EMBL" id="CP038228">
    <property type="protein sequence ID" value="QDI04828.1"/>
    <property type="molecule type" value="Genomic_DNA"/>
</dbReference>
<proteinExistence type="predicted"/>
<name>A0A514EFM0_9XANT</name>
<gene>
    <name evidence="1" type="ORF">E4A48_15050</name>
</gene>
<protein>
    <submittedName>
        <fullName evidence="1">DUF4150 domain-containing protein</fullName>
    </submittedName>
</protein>
<dbReference type="InterPro" id="IPR029058">
    <property type="entry name" value="AB_hydrolase_fold"/>
</dbReference>
<accession>A0A514EFM0</accession>
<dbReference type="RefSeq" id="WP_142742694.1">
    <property type="nucleotide sequence ID" value="NZ_CP038228.1"/>
</dbReference>
<keyword evidence="2" id="KW-1185">Reference proteome</keyword>
<evidence type="ECO:0000313" key="1">
    <source>
        <dbReference type="EMBL" id="QDI04828.1"/>
    </source>
</evidence>
<dbReference type="Pfam" id="PF26363">
    <property type="entry name" value="Phospholipase-like"/>
    <property type="match status" value="1"/>
</dbReference>